<evidence type="ECO:0000313" key="10">
    <source>
        <dbReference type="Proteomes" id="UP000677803"/>
    </source>
</evidence>
<keyword evidence="4 7" id="KW-1133">Transmembrane helix</keyword>
<dbReference type="GO" id="GO:0008013">
    <property type="term" value="F:beta-catenin binding"/>
    <property type="evidence" value="ECO:0007669"/>
    <property type="project" value="TreeGrafter"/>
</dbReference>
<dbReference type="InterPro" id="IPR039239">
    <property type="entry name" value="AJAP1"/>
</dbReference>
<evidence type="ECO:0000256" key="6">
    <source>
        <dbReference type="SAM" id="MobiDB-lite"/>
    </source>
</evidence>
<comment type="caution">
    <text evidence="9">The sequence shown here is derived from an EMBL/GenBank/DDBJ whole genome shotgun (WGS) entry which is preliminary data.</text>
</comment>
<dbReference type="InterPro" id="IPR029198">
    <property type="entry name" value="AJAP1_PANP_C"/>
</dbReference>
<keyword evidence="3" id="KW-0732">Signal</keyword>
<evidence type="ECO:0000256" key="5">
    <source>
        <dbReference type="ARBA" id="ARBA00023136"/>
    </source>
</evidence>
<keyword evidence="5 7" id="KW-0472">Membrane</keyword>
<dbReference type="PANTHER" id="PTHR32422:SF0">
    <property type="entry name" value="ADHERENS JUNCTION-ASSOCIATED PROTEIN 1"/>
    <property type="match status" value="1"/>
</dbReference>
<evidence type="ECO:0000256" key="2">
    <source>
        <dbReference type="ARBA" id="ARBA00022692"/>
    </source>
</evidence>
<reference evidence="9" key="1">
    <citation type="submission" date="2021-05" db="EMBL/GenBank/DDBJ databases">
        <authorList>
            <person name="Tigano A."/>
        </authorList>
    </citation>
    <scope>NUCLEOTIDE SEQUENCE</scope>
</reference>
<evidence type="ECO:0000313" key="9">
    <source>
        <dbReference type="EMBL" id="CAG6021159.1"/>
    </source>
</evidence>
<comment type="subcellular location">
    <subcellularLocation>
        <location evidence="1">Membrane</location>
        <topology evidence="1">Single-pass type I membrane protein</topology>
    </subcellularLocation>
</comment>
<dbReference type="EMBL" id="CAJRST010041110">
    <property type="protein sequence ID" value="CAG6021159.1"/>
    <property type="molecule type" value="Genomic_DNA"/>
</dbReference>
<name>A0A8S4C2G0_9TELE</name>
<dbReference type="GO" id="GO:0044291">
    <property type="term" value="C:cell-cell contact zone"/>
    <property type="evidence" value="ECO:0007669"/>
    <property type="project" value="TreeGrafter"/>
</dbReference>
<keyword evidence="2 7" id="KW-0812">Transmembrane</keyword>
<dbReference type="Proteomes" id="UP000677803">
    <property type="component" value="Unassembled WGS sequence"/>
</dbReference>
<organism evidence="9 10">
    <name type="scientific">Menidia menidia</name>
    <name type="common">Atlantic silverside</name>
    <dbReference type="NCBI Taxonomy" id="238744"/>
    <lineage>
        <taxon>Eukaryota</taxon>
        <taxon>Metazoa</taxon>
        <taxon>Chordata</taxon>
        <taxon>Craniata</taxon>
        <taxon>Vertebrata</taxon>
        <taxon>Euteleostomi</taxon>
        <taxon>Actinopterygii</taxon>
        <taxon>Neopterygii</taxon>
        <taxon>Teleostei</taxon>
        <taxon>Neoteleostei</taxon>
        <taxon>Acanthomorphata</taxon>
        <taxon>Ovalentaria</taxon>
        <taxon>Atherinomorphae</taxon>
        <taxon>Atheriniformes</taxon>
        <taxon>Atherinopsidae</taxon>
        <taxon>Menidiinae</taxon>
        <taxon>Menidia</taxon>
    </lineage>
</organism>
<dbReference type="AlphaFoldDB" id="A0A8S4C2G0"/>
<evidence type="ECO:0000256" key="4">
    <source>
        <dbReference type="ARBA" id="ARBA00022989"/>
    </source>
</evidence>
<dbReference type="Pfam" id="PF15298">
    <property type="entry name" value="AJAP1_PANP_C"/>
    <property type="match status" value="1"/>
</dbReference>
<evidence type="ECO:0000256" key="7">
    <source>
        <dbReference type="SAM" id="Phobius"/>
    </source>
</evidence>
<proteinExistence type="predicted"/>
<feature type="region of interest" description="Disordered" evidence="6">
    <location>
        <begin position="87"/>
        <end position="110"/>
    </location>
</feature>
<accession>A0A8S4C2G0</accession>
<keyword evidence="10" id="KW-1185">Reference proteome</keyword>
<evidence type="ECO:0000256" key="1">
    <source>
        <dbReference type="ARBA" id="ARBA00004479"/>
    </source>
</evidence>
<evidence type="ECO:0000256" key="3">
    <source>
        <dbReference type="ARBA" id="ARBA00022729"/>
    </source>
</evidence>
<dbReference type="GO" id="GO:0005912">
    <property type="term" value="C:adherens junction"/>
    <property type="evidence" value="ECO:0007669"/>
    <property type="project" value="TreeGrafter"/>
</dbReference>
<gene>
    <name evidence="9" type="ORF">MMEN_LOCUS21376</name>
</gene>
<protein>
    <submittedName>
        <fullName evidence="9">(Atlantic silverside) hypothetical protein</fullName>
    </submittedName>
</protein>
<feature type="domain" description="AJAP1/PANP C-terminal" evidence="8">
    <location>
        <begin position="178"/>
        <end position="366"/>
    </location>
</feature>
<feature type="transmembrane region" description="Helical" evidence="7">
    <location>
        <begin position="262"/>
        <end position="282"/>
    </location>
</feature>
<evidence type="ECO:0000259" key="8">
    <source>
        <dbReference type="Pfam" id="PF15298"/>
    </source>
</evidence>
<sequence length="389" mass="43126">MWIKRSVARSASALRPGSCVGHRVWILLAMTHLTLDFSVGSPLSQGLGIKLTPKAAPRPRPRLQPLWELPNKLHWRTVSPLARRLLSPVPPPQDSRAGLGPKVKDQKYRKPARKGQAACQWCWLRYSQADTGDSLRGIPEVQVASSSGRLLIRNRRQLKWDNYDKSQEGRTTTVAGFIDWGPTGTDSIDDGKAELNVTLSTRVSTTTVATTTSTTTRLSQRTFTVVTTTESKSTTKSSISKAETVKPTKTYGDTPGLAVHQIITITVSLIMVIAALITTLVLKNCCAQSGNGRHNSHQRKIHQQEESCQNLTDFTPARVPSKVDIFTAYNDSLQCSHECVRTAVPIYTDEMIQQTPVYKTSYNGNRPSPTERQLIPVAFVSEKWFEISC</sequence>
<dbReference type="OrthoDB" id="9949932at2759"/>
<dbReference type="PANTHER" id="PTHR32422">
    <property type="entry name" value="ADHERENS JUNCTION-ASSOCIATED PROTEIN 1"/>
    <property type="match status" value="1"/>
</dbReference>
<dbReference type="GO" id="GO:0009898">
    <property type="term" value="C:cytoplasmic side of plasma membrane"/>
    <property type="evidence" value="ECO:0007669"/>
    <property type="project" value="TreeGrafter"/>
</dbReference>